<proteinExistence type="predicted"/>
<dbReference type="AlphaFoldDB" id="A0A5S6Q5P2"/>
<sequence length="228" mass="26181">MDVVLEGTDFAMVYMDDMLVFSKDEREHADHLAIVLQKISAAGLTLLGRKCRIGVSEVSFLGHVFSSKGMQPDPYKVRSMVHWPQPTTANEVRRFIRLASYYRKFIDHFADIAKPLHNLTGKDVLFEWNDECQESFMTLKQALTWEPILALPDCAMPFDLFTDASQYGLAVLEQGNHVIAYASRLLRSPDRNYSVIEMECLAIIFAVKQFRHYLLGTHFTIHTDHRPL</sequence>
<evidence type="ECO:0000259" key="6">
    <source>
        <dbReference type="PROSITE" id="PS50878"/>
    </source>
</evidence>
<keyword evidence="4" id="KW-0548">Nucleotidyltransferase</keyword>
<dbReference type="Gene3D" id="3.30.70.270">
    <property type="match status" value="2"/>
</dbReference>
<dbReference type="InterPro" id="IPR043128">
    <property type="entry name" value="Rev_trsase/Diguanyl_cyclase"/>
</dbReference>
<evidence type="ECO:0000256" key="2">
    <source>
        <dbReference type="ARBA" id="ARBA00022722"/>
    </source>
</evidence>
<dbReference type="GO" id="GO:0004519">
    <property type="term" value="F:endonuclease activity"/>
    <property type="evidence" value="ECO:0007669"/>
    <property type="project" value="UniProtKB-KW"/>
</dbReference>
<name>A0A5S6Q5P2_TRIMR</name>
<dbReference type="PROSITE" id="PS50878">
    <property type="entry name" value="RT_POL"/>
    <property type="match status" value="1"/>
</dbReference>
<dbReference type="Pfam" id="PF17919">
    <property type="entry name" value="RT_RNaseH_2"/>
    <property type="match status" value="1"/>
</dbReference>
<keyword evidence="3" id="KW-0255">Endonuclease</keyword>
<accession>A0A5S6Q5P2</accession>
<dbReference type="EC" id="2.7.7.49" evidence="1"/>
<dbReference type="Pfam" id="PF00078">
    <property type="entry name" value="RVT_1"/>
    <property type="match status" value="1"/>
</dbReference>
<dbReference type="PANTHER" id="PTHR37984">
    <property type="entry name" value="PROTEIN CBG26694"/>
    <property type="match status" value="1"/>
</dbReference>
<evidence type="ECO:0000256" key="1">
    <source>
        <dbReference type="ARBA" id="ARBA00012493"/>
    </source>
</evidence>
<dbReference type="FunFam" id="3.30.70.270:FF:000020">
    <property type="entry name" value="Transposon Tf2-6 polyprotein-like Protein"/>
    <property type="match status" value="1"/>
</dbReference>
<keyword evidence="7" id="KW-1185">Reference proteome</keyword>
<dbReference type="CDD" id="cd09274">
    <property type="entry name" value="RNase_HI_RT_Ty3"/>
    <property type="match status" value="1"/>
</dbReference>
<organism evidence="7 8">
    <name type="scientific">Trichuris muris</name>
    <name type="common">Mouse whipworm</name>
    <dbReference type="NCBI Taxonomy" id="70415"/>
    <lineage>
        <taxon>Eukaryota</taxon>
        <taxon>Metazoa</taxon>
        <taxon>Ecdysozoa</taxon>
        <taxon>Nematoda</taxon>
        <taxon>Enoplea</taxon>
        <taxon>Dorylaimia</taxon>
        <taxon>Trichinellida</taxon>
        <taxon>Trichuridae</taxon>
        <taxon>Trichuris</taxon>
    </lineage>
</organism>
<reference evidence="8" key="1">
    <citation type="submission" date="2019-12" db="UniProtKB">
        <authorList>
            <consortium name="WormBaseParasite"/>
        </authorList>
    </citation>
    <scope>IDENTIFICATION</scope>
</reference>
<feature type="domain" description="Reverse transcriptase" evidence="6">
    <location>
        <begin position="1"/>
        <end position="65"/>
    </location>
</feature>
<dbReference type="InterPro" id="IPR043502">
    <property type="entry name" value="DNA/RNA_pol_sf"/>
</dbReference>
<keyword evidence="4" id="KW-0695">RNA-directed DNA polymerase</keyword>
<evidence type="ECO:0000256" key="4">
    <source>
        <dbReference type="ARBA" id="ARBA00022918"/>
    </source>
</evidence>
<evidence type="ECO:0000256" key="5">
    <source>
        <dbReference type="ARBA" id="ARBA00023268"/>
    </source>
</evidence>
<dbReference type="WBParaSite" id="TMUE_0000002474.1">
    <property type="protein sequence ID" value="TMUE_0000002474.1"/>
    <property type="gene ID" value="WBGene00298313"/>
</dbReference>
<dbReference type="GO" id="GO:0003964">
    <property type="term" value="F:RNA-directed DNA polymerase activity"/>
    <property type="evidence" value="ECO:0007669"/>
    <property type="project" value="UniProtKB-KW"/>
</dbReference>
<dbReference type="Proteomes" id="UP000046395">
    <property type="component" value="Unassembled WGS sequence"/>
</dbReference>
<keyword evidence="3" id="KW-0378">Hydrolase</keyword>
<evidence type="ECO:0000313" key="8">
    <source>
        <dbReference type="WBParaSite" id="TMUE_0000002474.1"/>
    </source>
</evidence>
<dbReference type="InterPro" id="IPR041577">
    <property type="entry name" value="RT_RNaseH_2"/>
</dbReference>
<evidence type="ECO:0000256" key="3">
    <source>
        <dbReference type="ARBA" id="ARBA00022759"/>
    </source>
</evidence>
<dbReference type="InterPro" id="IPR050951">
    <property type="entry name" value="Retrovirus_Pol_polyprotein"/>
</dbReference>
<evidence type="ECO:0000313" key="7">
    <source>
        <dbReference type="Proteomes" id="UP000046395"/>
    </source>
</evidence>
<dbReference type="PANTHER" id="PTHR37984:SF5">
    <property type="entry name" value="PROTEIN NYNRIN-LIKE"/>
    <property type="match status" value="1"/>
</dbReference>
<dbReference type="FunFam" id="3.10.20.370:FF:000001">
    <property type="entry name" value="Retrovirus-related Pol polyprotein from transposon 17.6-like protein"/>
    <property type="match status" value="1"/>
</dbReference>
<dbReference type="SUPFAM" id="SSF56672">
    <property type="entry name" value="DNA/RNA polymerases"/>
    <property type="match status" value="1"/>
</dbReference>
<protein>
    <recommendedName>
        <fullName evidence="1">RNA-directed DNA polymerase</fullName>
        <ecNumber evidence="1">2.7.7.49</ecNumber>
    </recommendedName>
</protein>
<keyword evidence="2" id="KW-0540">Nuclease</keyword>
<keyword evidence="5" id="KW-0511">Multifunctional enzyme</keyword>
<dbReference type="STRING" id="70415.A0A5S6Q5P2"/>
<keyword evidence="4" id="KW-0808">Transferase</keyword>
<dbReference type="InterPro" id="IPR000477">
    <property type="entry name" value="RT_dom"/>
</dbReference>